<keyword evidence="3" id="KW-1185">Reference proteome</keyword>
<name>A0A2S9IM59_9HYPH</name>
<gene>
    <name evidence="2" type="ORF">C5748_20225</name>
</gene>
<evidence type="ECO:0000313" key="2">
    <source>
        <dbReference type="EMBL" id="PRD41611.1"/>
    </source>
</evidence>
<reference evidence="2 3" key="1">
    <citation type="submission" date="2018-02" db="EMBL/GenBank/DDBJ databases">
        <title>The draft genome of Phyllobacterium sp. 1N-3.</title>
        <authorList>
            <person name="Liu L."/>
            <person name="Li L."/>
            <person name="Zhang X."/>
            <person name="Wang T."/>
            <person name="Liang L."/>
        </authorList>
    </citation>
    <scope>NUCLEOTIDE SEQUENCE [LARGE SCALE GENOMIC DNA]</scope>
    <source>
        <strain evidence="2 3">1N-3</strain>
    </source>
</reference>
<organism evidence="2 3">
    <name type="scientific">Phyllobacterium phragmitis</name>
    <dbReference type="NCBI Taxonomy" id="2670329"/>
    <lineage>
        <taxon>Bacteria</taxon>
        <taxon>Pseudomonadati</taxon>
        <taxon>Pseudomonadota</taxon>
        <taxon>Alphaproteobacteria</taxon>
        <taxon>Hyphomicrobiales</taxon>
        <taxon>Phyllobacteriaceae</taxon>
        <taxon>Phyllobacterium</taxon>
    </lineage>
</organism>
<evidence type="ECO:0000256" key="1">
    <source>
        <dbReference type="SAM" id="MobiDB-lite"/>
    </source>
</evidence>
<sequence length="60" mass="6529">MNVVSRGLAGKRTQKHHAPRFVVSMSPSATPRCGYMKAKDDVRSATPETTPVETKFPGDV</sequence>
<feature type="region of interest" description="Disordered" evidence="1">
    <location>
        <begin position="40"/>
        <end position="60"/>
    </location>
</feature>
<evidence type="ECO:0000313" key="3">
    <source>
        <dbReference type="Proteomes" id="UP000239434"/>
    </source>
</evidence>
<dbReference type="RefSeq" id="WP_105743749.1">
    <property type="nucleotide sequence ID" value="NZ_PVBR01000018.1"/>
</dbReference>
<comment type="caution">
    <text evidence="2">The sequence shown here is derived from an EMBL/GenBank/DDBJ whole genome shotgun (WGS) entry which is preliminary data.</text>
</comment>
<dbReference type="AlphaFoldDB" id="A0A2S9IM59"/>
<dbReference type="Proteomes" id="UP000239434">
    <property type="component" value="Unassembled WGS sequence"/>
</dbReference>
<accession>A0A2S9IM59</accession>
<proteinExistence type="predicted"/>
<protein>
    <submittedName>
        <fullName evidence="2">Uncharacterized protein</fullName>
    </submittedName>
</protein>
<dbReference type="EMBL" id="PVBR01000018">
    <property type="protein sequence ID" value="PRD41611.1"/>
    <property type="molecule type" value="Genomic_DNA"/>
</dbReference>